<sequence length="124" mass="13300">MSDDIASGDPTPRPLRYVIEVWNAPGHSTAESGVGTVEEVAAKLRAEADLLCPPPAQPLSRPDLSATESKLANDIATAITRSRPDSHVLFSTRFRAAYAAIQSLRDRDARAAAYDARQDAGQEP</sequence>
<protein>
    <submittedName>
        <fullName evidence="1">Uncharacterized protein</fullName>
    </submittedName>
</protein>
<evidence type="ECO:0000313" key="1">
    <source>
        <dbReference type="EMBL" id="RZT87493.1"/>
    </source>
</evidence>
<gene>
    <name evidence="1" type="ORF">EV383_4418</name>
</gene>
<dbReference type="RefSeq" id="WP_130291639.1">
    <property type="nucleotide sequence ID" value="NZ_SHKL01000001.1"/>
</dbReference>
<dbReference type="Proteomes" id="UP000291591">
    <property type="component" value="Unassembled WGS sequence"/>
</dbReference>
<reference evidence="1 2" key="1">
    <citation type="submission" date="2019-02" db="EMBL/GenBank/DDBJ databases">
        <title>Sequencing the genomes of 1000 actinobacteria strains.</title>
        <authorList>
            <person name="Klenk H.-P."/>
        </authorList>
    </citation>
    <scope>NUCLEOTIDE SEQUENCE [LARGE SCALE GENOMIC DNA]</scope>
    <source>
        <strain evidence="1 2">DSM 45779</strain>
    </source>
</reference>
<comment type="caution">
    <text evidence="1">The sequence shown here is derived from an EMBL/GenBank/DDBJ whole genome shotgun (WGS) entry which is preliminary data.</text>
</comment>
<dbReference type="EMBL" id="SHKL01000001">
    <property type="protein sequence ID" value="RZT87493.1"/>
    <property type="molecule type" value="Genomic_DNA"/>
</dbReference>
<accession>A0A4Q7V448</accession>
<evidence type="ECO:0000313" key="2">
    <source>
        <dbReference type="Proteomes" id="UP000291591"/>
    </source>
</evidence>
<proteinExistence type="predicted"/>
<name>A0A4Q7V448_PSEST</name>
<keyword evidence="2" id="KW-1185">Reference proteome</keyword>
<dbReference type="AlphaFoldDB" id="A0A4Q7V448"/>
<organism evidence="1 2">
    <name type="scientific">Pseudonocardia sediminis</name>
    <dbReference type="NCBI Taxonomy" id="1397368"/>
    <lineage>
        <taxon>Bacteria</taxon>
        <taxon>Bacillati</taxon>
        <taxon>Actinomycetota</taxon>
        <taxon>Actinomycetes</taxon>
        <taxon>Pseudonocardiales</taxon>
        <taxon>Pseudonocardiaceae</taxon>
        <taxon>Pseudonocardia</taxon>
    </lineage>
</organism>